<comment type="catalytic activity">
    <reaction evidence="8">
        <text>N(2)-formyl-N(1)-(5-phospho-beta-D-ribosyl)glycinamide + L-glutamine + ATP + H2O = 2-formamido-N(1)-(5-O-phospho-beta-D-ribosyl)acetamidine + L-glutamate + ADP + phosphate + H(+)</text>
        <dbReference type="Rhea" id="RHEA:17129"/>
        <dbReference type="ChEBI" id="CHEBI:15377"/>
        <dbReference type="ChEBI" id="CHEBI:15378"/>
        <dbReference type="ChEBI" id="CHEBI:29985"/>
        <dbReference type="ChEBI" id="CHEBI:30616"/>
        <dbReference type="ChEBI" id="CHEBI:43474"/>
        <dbReference type="ChEBI" id="CHEBI:58359"/>
        <dbReference type="ChEBI" id="CHEBI:147286"/>
        <dbReference type="ChEBI" id="CHEBI:147287"/>
        <dbReference type="ChEBI" id="CHEBI:456216"/>
        <dbReference type="EC" id="6.3.5.3"/>
    </reaction>
</comment>
<dbReference type="SUPFAM" id="SSF56042">
    <property type="entry name" value="PurM C-terminal domain-like"/>
    <property type="match status" value="2"/>
</dbReference>
<dbReference type="PANTHER" id="PTHR43555:SF1">
    <property type="entry name" value="PHOSPHORIBOSYLFORMYLGLYCINAMIDINE SYNTHASE SUBUNIT PURL"/>
    <property type="match status" value="1"/>
</dbReference>
<dbReference type="CDD" id="cd02204">
    <property type="entry name" value="PurL_repeat2"/>
    <property type="match status" value="1"/>
</dbReference>
<feature type="binding site" evidence="8">
    <location>
        <position position="342"/>
    </location>
    <ligand>
        <name>substrate</name>
    </ligand>
</feature>
<evidence type="ECO:0000256" key="5">
    <source>
        <dbReference type="ARBA" id="ARBA00022755"/>
    </source>
</evidence>
<feature type="binding site" evidence="8">
    <location>
        <position position="319"/>
    </location>
    <ligand>
        <name>Mg(2+)</name>
        <dbReference type="ChEBI" id="CHEBI:18420"/>
        <label>1</label>
    </ligand>
</feature>
<feature type="binding site" evidence="8">
    <location>
        <position position="317"/>
    </location>
    <ligand>
        <name>ATP</name>
        <dbReference type="ChEBI" id="CHEBI:30616"/>
    </ligand>
</feature>
<feature type="active site" description="Proton acceptor" evidence="8">
    <location>
        <position position="321"/>
    </location>
</feature>
<evidence type="ECO:0000313" key="12">
    <source>
        <dbReference type="EMBL" id="OGG26826.1"/>
    </source>
</evidence>
<feature type="binding site" evidence="8">
    <location>
        <position position="483"/>
    </location>
    <ligand>
        <name>substrate</name>
    </ligand>
</feature>
<evidence type="ECO:0000256" key="7">
    <source>
        <dbReference type="ARBA" id="ARBA00022842"/>
    </source>
</evidence>
<keyword evidence="2 8" id="KW-0436">Ligase</keyword>
<evidence type="ECO:0000256" key="3">
    <source>
        <dbReference type="ARBA" id="ARBA00022723"/>
    </source>
</evidence>
<dbReference type="InterPro" id="IPR036676">
    <property type="entry name" value="PurM-like_C_sf"/>
</dbReference>
<feature type="binding site" evidence="8">
    <location>
        <position position="343"/>
    </location>
    <ligand>
        <name>Mg(2+)</name>
        <dbReference type="ChEBI" id="CHEBI:18420"/>
        <label>2</label>
    </ligand>
</feature>
<dbReference type="GO" id="GO:0005737">
    <property type="term" value="C:cytoplasm"/>
    <property type="evidence" value="ECO:0007669"/>
    <property type="project" value="UniProtKB-SubCell"/>
</dbReference>
<feature type="binding site" evidence="8">
    <location>
        <position position="784"/>
    </location>
    <ligand>
        <name>substrate</name>
    </ligand>
</feature>
<keyword evidence="6 8" id="KW-0067">ATP-binding</keyword>
<protein>
    <recommendedName>
        <fullName evidence="8">Phosphoribosylformylglycinamidine synthase subunit PurL</fullName>
        <shortName evidence="8">FGAM synthase</shortName>
        <ecNumber evidence="8">6.3.5.3</ecNumber>
    </recommendedName>
    <alternativeName>
        <fullName evidence="8">Formylglycinamide ribonucleotide amidotransferase subunit II</fullName>
        <shortName evidence="8">FGAR amidotransferase II</shortName>
        <shortName evidence="8">FGAR-AT II</shortName>
    </alternativeName>
    <alternativeName>
        <fullName evidence="8">Glutamine amidotransferase PurL</fullName>
    </alternativeName>
    <alternativeName>
        <fullName evidence="8">Phosphoribosylformylglycinamidine synthase subunit II</fullName>
    </alternativeName>
</protein>
<gene>
    <name evidence="8" type="primary">purL</name>
    <name evidence="12" type="ORF">A2960_01510</name>
</gene>
<evidence type="ECO:0000256" key="2">
    <source>
        <dbReference type="ARBA" id="ARBA00022598"/>
    </source>
</evidence>
<comment type="function">
    <text evidence="8">Part of the phosphoribosylformylglycinamidine synthase complex involved in the purines biosynthetic pathway. Catalyzes the ATP-dependent conversion of formylglycinamide ribonucleotide (FGAR) and glutamine to yield formylglycinamidine ribonucleotide (FGAM) and glutamate. The FGAM synthase complex is composed of three subunits. PurQ produces an ammonia molecule by converting glutamine to glutamate. PurL transfers the ammonia molecule to FGAR to form FGAM in an ATP-dependent manner. PurS interacts with PurQ and PurL and is thought to assist in the transfer of the ammonia molecule from PurQ to PurL.</text>
</comment>
<comment type="subcellular location">
    <subcellularLocation>
        <location evidence="8">Cytoplasm</location>
    </subcellularLocation>
</comment>
<dbReference type="InterPro" id="IPR036921">
    <property type="entry name" value="PurM-like_N_sf"/>
</dbReference>
<evidence type="ECO:0000259" key="11">
    <source>
        <dbReference type="Pfam" id="PF18072"/>
    </source>
</evidence>
<dbReference type="InterPro" id="IPR010918">
    <property type="entry name" value="PurM-like_C_dom"/>
</dbReference>
<evidence type="ECO:0000256" key="8">
    <source>
        <dbReference type="HAMAP-Rule" id="MF_00420"/>
    </source>
</evidence>
<dbReference type="GO" id="GO:0004642">
    <property type="term" value="F:phosphoribosylformylglycinamidine synthase activity"/>
    <property type="evidence" value="ECO:0007669"/>
    <property type="project" value="UniProtKB-UniRule"/>
</dbReference>
<evidence type="ECO:0000259" key="10">
    <source>
        <dbReference type="Pfam" id="PF02769"/>
    </source>
</evidence>
<feature type="binding site" evidence="8">
    <location>
        <position position="512"/>
    </location>
    <ligand>
        <name>Mg(2+)</name>
        <dbReference type="ChEBI" id="CHEBI:18420"/>
        <label>2</label>
    </ligand>
</feature>
<dbReference type="HAMAP" id="MF_00420">
    <property type="entry name" value="PurL_2"/>
    <property type="match status" value="1"/>
</dbReference>
<dbReference type="AlphaFoldDB" id="A0A1F6AQ61"/>
<organism evidence="12 13">
    <name type="scientific">Candidatus Gottesmanbacteria bacterium RIFCSPLOWO2_01_FULL_39_12b</name>
    <dbReference type="NCBI Taxonomy" id="1798388"/>
    <lineage>
        <taxon>Bacteria</taxon>
        <taxon>Candidatus Gottesmaniibacteriota</taxon>
    </lineage>
</organism>
<dbReference type="Pfam" id="PF02769">
    <property type="entry name" value="AIRS_C"/>
    <property type="match status" value="2"/>
</dbReference>
<dbReference type="InterPro" id="IPR041609">
    <property type="entry name" value="PurL_linker"/>
</dbReference>
<dbReference type="SUPFAM" id="SSF55326">
    <property type="entry name" value="PurM N-terminal domain-like"/>
    <property type="match status" value="2"/>
</dbReference>
<feature type="domain" description="PurM-like N-terminal" evidence="9">
    <location>
        <begin position="301"/>
        <end position="431"/>
    </location>
</feature>
<dbReference type="Gene3D" id="3.30.1330.10">
    <property type="entry name" value="PurM-like, N-terminal domain"/>
    <property type="match status" value="2"/>
</dbReference>
<keyword evidence="7 8" id="KW-0460">Magnesium</keyword>
<feature type="binding site" evidence="8">
    <location>
        <position position="781"/>
    </location>
    <ligand>
        <name>ATP</name>
        <dbReference type="ChEBI" id="CHEBI:30616"/>
    </ligand>
</feature>
<feature type="domain" description="PurM-like N-terminal" evidence="9">
    <location>
        <begin position="695"/>
        <end position="784"/>
    </location>
</feature>
<dbReference type="InterPro" id="IPR016188">
    <property type="entry name" value="PurM-like_N"/>
</dbReference>
<dbReference type="Pfam" id="PF00586">
    <property type="entry name" value="AIRS"/>
    <property type="match status" value="2"/>
</dbReference>
<sequence>MISRIEIRSRVFDARAEVRKRKFLDSGFAGKLKDIYIVDVYTLEKKLSPIQLNKIASMFCNPVTQEVSILDPKSKRKSKDNKFSWAIEIGYLPGVTDNIAATAKESIVDLLKVKFLPKEGVYTSQITFIDGDLISSDAEQIAESLYNPIIQRCHIKNYQEYIRGNGMDFVVPKVKLSQIPEIVKVNLDVSDGELIKIGKEGIANNDGTRRGPLALSLSFMKAIQTHFKKLGRKPTDIELESIAQTWSEHCKHTIFADPIDEIRQGLFKKYIKGATDEIRKKKSAKGRSASGGDFCVSVFKDNSGAIEFDDDYLITHKVETHNSPSALDPFGGSITGIVGVNRDTIGFGLGAKPVANFYGFCFADHRVDMPLYKGANYTQKMLSSRRIMDGVIEGVNAGGNQSGIPTPSGFVYFDERYRGKPLVFVGTVGLIPKKIKGKSSYTKKARNRDYIVMIGGRVGKDGIHGATFSSEAMDSGSPSTAVQIGDPITQKKLSDAIVKEAREMDLYHSITDNGAGGLSCSVAEMAKESGGCIVDLDKVPLKYPGLEPWEIWVSESQERMTLAIPKKNWKKFEDLMKRRGVEANVIGKFTDSKKCQIYFRGQKIMDLGMDFLHYGLPQRNLTSSYTKAINDEPGFTEEKNLNRQFTEMLSRLNLGSFAFISQQYDHMVQSSLILGPLQGRGRVNAEVTVLKPVLNSNRGIVMSYGLYPSYSDINTYHMAASSIDTAIRNAVSVGVDPNAIALLDNFCWCSSDDPERLGQLKRAAKACYDLSTVFETPFISGKDSMFNDFKGYDRSGKSIKISIPPTLLISSLGVVDDITKVVSLDVKFPGDLVYILGDTYMELGGSEYFSLISEKQRNNSIGNNVPKVNPRKNKKLYTDFYKSIKKQLISSSISINRGGLGIALAKMAIGGELGLDIRLNNLPGLVRRNDFALFSESQGRIVVTVLPKNKNIFEKLMRGNSFALIGKVIKEPKMIIRGLKGGEIINTGLKKIQDAYTSTFKGY</sequence>
<feature type="binding site" evidence="8">
    <location>
        <position position="744"/>
    </location>
    <ligand>
        <name>ATP</name>
        <dbReference type="ChEBI" id="CHEBI:30616"/>
    </ligand>
</feature>
<dbReference type="GO" id="GO:0006189">
    <property type="term" value="P:'de novo' IMP biosynthetic process"/>
    <property type="evidence" value="ECO:0007669"/>
    <property type="project" value="UniProtKB-UniRule"/>
</dbReference>
<keyword evidence="5 8" id="KW-0658">Purine biosynthesis</keyword>
<keyword evidence="3 8" id="KW-0479">Metal-binding</keyword>
<reference evidence="12 13" key="1">
    <citation type="journal article" date="2016" name="Nat. Commun.">
        <title>Thousands of microbial genomes shed light on interconnected biogeochemical processes in an aquifer system.</title>
        <authorList>
            <person name="Anantharaman K."/>
            <person name="Brown C.T."/>
            <person name="Hug L.A."/>
            <person name="Sharon I."/>
            <person name="Castelle C.J."/>
            <person name="Probst A.J."/>
            <person name="Thomas B.C."/>
            <person name="Singh A."/>
            <person name="Wilkins M.J."/>
            <person name="Karaoz U."/>
            <person name="Brodie E.L."/>
            <person name="Williams K.H."/>
            <person name="Hubbard S.S."/>
            <person name="Banfield J.F."/>
        </authorList>
    </citation>
    <scope>NUCLEOTIDE SEQUENCE [LARGE SCALE GENOMIC DNA]</scope>
</reference>
<dbReference type="GO" id="GO:0005524">
    <property type="term" value="F:ATP binding"/>
    <property type="evidence" value="ECO:0007669"/>
    <property type="project" value="UniProtKB-UniRule"/>
</dbReference>
<keyword evidence="1 8" id="KW-0963">Cytoplasm</keyword>
<comment type="caution">
    <text evidence="12">The sequence shown here is derived from an EMBL/GenBank/DDBJ whole genome shotgun (WGS) entry which is preliminary data.</text>
</comment>
<evidence type="ECO:0000256" key="4">
    <source>
        <dbReference type="ARBA" id="ARBA00022741"/>
    </source>
</evidence>
<evidence type="ECO:0000256" key="1">
    <source>
        <dbReference type="ARBA" id="ARBA00022490"/>
    </source>
</evidence>
<dbReference type="InterPro" id="IPR036604">
    <property type="entry name" value="PurS-like_sf"/>
</dbReference>
<dbReference type="PANTHER" id="PTHR43555">
    <property type="entry name" value="PHOSPHORIBOSYLFORMYLGLYCINAMIDINE SYNTHASE SUBUNIT PURL"/>
    <property type="match status" value="1"/>
</dbReference>
<dbReference type="UniPathway" id="UPA00074">
    <property type="reaction ID" value="UER00128"/>
</dbReference>
<dbReference type="Proteomes" id="UP000176609">
    <property type="component" value="Unassembled WGS sequence"/>
</dbReference>
<keyword evidence="4 8" id="KW-0547">Nucleotide-binding</keyword>
<dbReference type="Pfam" id="PF18072">
    <property type="entry name" value="FGAR-AT_linker"/>
    <property type="match status" value="1"/>
</dbReference>
<comment type="similarity">
    <text evidence="8">Belongs to the FGAMS family.</text>
</comment>
<accession>A0A1F6AQ61</accession>
<evidence type="ECO:0000259" key="9">
    <source>
        <dbReference type="Pfam" id="PF00586"/>
    </source>
</evidence>
<dbReference type="EC" id="6.3.5.3" evidence="8"/>
<feature type="domain" description="PurM-like C-terminal" evidence="10">
    <location>
        <begin position="449"/>
        <end position="597"/>
    </location>
</feature>
<comment type="caution">
    <text evidence="8">Lacks conserved residue(s) required for the propagation of feature annotation.</text>
</comment>
<dbReference type="GO" id="GO:0000287">
    <property type="term" value="F:magnesium ion binding"/>
    <property type="evidence" value="ECO:0007669"/>
    <property type="project" value="UniProtKB-UniRule"/>
</dbReference>
<feature type="active site" evidence="8">
    <location>
        <position position="249"/>
    </location>
</feature>
<evidence type="ECO:0000313" key="13">
    <source>
        <dbReference type="Proteomes" id="UP000176609"/>
    </source>
</evidence>
<dbReference type="InterPro" id="IPR010074">
    <property type="entry name" value="PRibForGlyAmidine_synth_PurL"/>
</dbReference>
<dbReference type="EMBL" id="MFJR01000007">
    <property type="protein sequence ID" value="OGG26826.1"/>
    <property type="molecule type" value="Genomic_DNA"/>
</dbReference>
<dbReference type="CDD" id="cd02203">
    <property type="entry name" value="PurL_repeat1"/>
    <property type="match status" value="1"/>
</dbReference>
<comment type="pathway">
    <text evidence="8">Purine metabolism; IMP biosynthesis via de novo pathway; 5-amino-1-(5-phospho-D-ribosyl)imidazole from N(2)-formyl-N(1)-(5-phospho-D-ribosyl)glycinamide: step 1/2.</text>
</comment>
<feature type="domain" description="PurM-like C-terminal" evidence="10">
    <location>
        <begin position="829"/>
        <end position="975"/>
    </location>
</feature>
<feature type="binding site" evidence="8">
    <location>
        <begin position="555"/>
        <end position="557"/>
    </location>
    <ligand>
        <name>substrate</name>
    </ligand>
</feature>
<name>A0A1F6AQ61_9BACT</name>
<comment type="subunit">
    <text evidence="8">Monomer. Part of the FGAM synthase complex composed of 1 PurL, 1 PurQ and 2 PurS subunits.</text>
</comment>
<proteinExistence type="inferred from homology"/>
<dbReference type="Gene3D" id="3.30.1280.10">
    <property type="entry name" value="Phosphoribosylformylglycinamidine synthase subunit PurS"/>
    <property type="match status" value="1"/>
</dbReference>
<evidence type="ECO:0000256" key="6">
    <source>
        <dbReference type="ARBA" id="ARBA00022840"/>
    </source>
</evidence>
<dbReference type="Gene3D" id="3.90.650.10">
    <property type="entry name" value="PurM-like C-terminal domain"/>
    <property type="match status" value="2"/>
</dbReference>
<feature type="domain" description="Phosphoribosylformylglycinamidine synthase linker" evidence="11">
    <location>
        <begin position="212"/>
        <end position="252"/>
    </location>
</feature>